<keyword evidence="1" id="KW-1185">Reference proteome</keyword>
<reference evidence="2" key="2">
    <citation type="submission" date="2025-08" db="UniProtKB">
        <authorList>
            <consortium name="RefSeq"/>
        </authorList>
    </citation>
    <scope>IDENTIFICATION</scope>
    <source>
        <tissue evidence="2">Leaf</tissue>
    </source>
</reference>
<evidence type="ECO:0000313" key="1">
    <source>
        <dbReference type="Proteomes" id="UP000504610"/>
    </source>
</evidence>
<dbReference type="RefSeq" id="XP_018476105.1">
    <property type="nucleotide sequence ID" value="XM_018620603.2"/>
</dbReference>
<protein>
    <submittedName>
        <fullName evidence="2">Insulin-degrading enzyme-like 2 isoform X2</fullName>
    </submittedName>
</protein>
<proteinExistence type="predicted"/>
<name>A0A6J0MUE8_RAPSA</name>
<gene>
    <name evidence="2" type="primary">LOC108847375</name>
</gene>
<dbReference type="Gene3D" id="3.30.830.10">
    <property type="entry name" value="Metalloenzyme, LuxS/M16 peptidase-like"/>
    <property type="match status" value="1"/>
</dbReference>
<dbReference type="GeneID" id="108847375"/>
<reference evidence="1" key="1">
    <citation type="journal article" date="2019" name="Database">
        <title>The radish genome database (RadishGD): an integrated information resource for radish genomics.</title>
        <authorList>
            <person name="Yu H.J."/>
            <person name="Baek S."/>
            <person name="Lee Y.J."/>
            <person name="Cho A."/>
            <person name="Mun J.H."/>
        </authorList>
    </citation>
    <scope>NUCLEOTIDE SEQUENCE [LARGE SCALE GENOMIC DNA]</scope>
    <source>
        <strain evidence="1">cv. WK10039</strain>
    </source>
</reference>
<accession>A0A6J0MUE8</accession>
<dbReference type="OrthoDB" id="952271at2759"/>
<evidence type="ECO:0000313" key="2">
    <source>
        <dbReference type="RefSeq" id="XP_018476105.1"/>
    </source>
</evidence>
<organism evidence="1 2">
    <name type="scientific">Raphanus sativus</name>
    <name type="common">Radish</name>
    <name type="synonym">Raphanus raphanistrum var. sativus</name>
    <dbReference type="NCBI Taxonomy" id="3726"/>
    <lineage>
        <taxon>Eukaryota</taxon>
        <taxon>Viridiplantae</taxon>
        <taxon>Streptophyta</taxon>
        <taxon>Embryophyta</taxon>
        <taxon>Tracheophyta</taxon>
        <taxon>Spermatophyta</taxon>
        <taxon>Magnoliopsida</taxon>
        <taxon>eudicotyledons</taxon>
        <taxon>Gunneridae</taxon>
        <taxon>Pentapetalae</taxon>
        <taxon>rosids</taxon>
        <taxon>malvids</taxon>
        <taxon>Brassicales</taxon>
        <taxon>Brassicaceae</taxon>
        <taxon>Brassiceae</taxon>
        <taxon>Raphanus</taxon>
    </lineage>
</organism>
<dbReference type="Proteomes" id="UP000504610">
    <property type="component" value="Chromosome 3"/>
</dbReference>
<sequence length="117" mass="13325">MKLENTQELEGGISVLLARDSGTLEFNRKEAEVAALSQLQKQELIDFFQEYVKIGATRKKSLSIRVYGNGSKHLKERQVTKRKSLHHLLKSMTFLVSEIPSNFTGRSEDVDNQNSEE</sequence>
<dbReference type="AlphaFoldDB" id="A0A6J0MUE8"/>